<dbReference type="SUPFAM" id="SSF55347">
    <property type="entry name" value="Glyceraldehyde-3-phosphate dehydrogenase-like, C-terminal domain"/>
    <property type="match status" value="1"/>
</dbReference>
<dbReference type="SUPFAM" id="SSF51735">
    <property type="entry name" value="NAD(P)-binding Rossmann-fold domains"/>
    <property type="match status" value="1"/>
</dbReference>
<evidence type="ECO:0000313" key="8">
    <source>
        <dbReference type="EMBL" id="CAI5718920.1"/>
    </source>
</evidence>
<dbReference type="Proteomes" id="UP001162029">
    <property type="component" value="Unassembled WGS sequence"/>
</dbReference>
<evidence type="ECO:0000259" key="6">
    <source>
        <dbReference type="Pfam" id="PF01408"/>
    </source>
</evidence>
<evidence type="ECO:0000259" key="7">
    <source>
        <dbReference type="Pfam" id="PF22725"/>
    </source>
</evidence>
<evidence type="ECO:0000256" key="1">
    <source>
        <dbReference type="ARBA" id="ARBA00010928"/>
    </source>
</evidence>
<accession>A0AAV0TBM0</accession>
<dbReference type="Pfam" id="PF22725">
    <property type="entry name" value="GFO_IDH_MocA_C3"/>
    <property type="match status" value="1"/>
</dbReference>
<comment type="similarity">
    <text evidence="1">Belongs to the Gfo/Idh/MocA family.</text>
</comment>
<dbReference type="Gene3D" id="3.40.50.720">
    <property type="entry name" value="NAD(P)-binding Rossmann-like Domain"/>
    <property type="match status" value="1"/>
</dbReference>
<dbReference type="GO" id="GO:0047837">
    <property type="term" value="F:D-xylose 1-dehydrogenase (NADP+) activity"/>
    <property type="evidence" value="ECO:0007669"/>
    <property type="project" value="UniProtKB-EC"/>
</dbReference>
<evidence type="ECO:0000256" key="2">
    <source>
        <dbReference type="ARBA" id="ARBA00023002"/>
    </source>
</evidence>
<gene>
    <name evidence="8" type="ORF">PDE001_LOCUS1956</name>
</gene>
<reference evidence="8" key="1">
    <citation type="submission" date="2022-12" db="EMBL/GenBank/DDBJ databases">
        <authorList>
            <person name="Webb A."/>
        </authorList>
    </citation>
    <scope>NUCLEOTIDE SEQUENCE</scope>
    <source>
        <strain evidence="8">Pd1</strain>
    </source>
</reference>
<evidence type="ECO:0000256" key="4">
    <source>
        <dbReference type="ARBA" id="ARBA00042988"/>
    </source>
</evidence>
<keyword evidence="9" id="KW-1185">Reference proteome</keyword>
<evidence type="ECO:0000256" key="5">
    <source>
        <dbReference type="ARBA" id="ARBA00049233"/>
    </source>
</evidence>
<dbReference type="GO" id="GO:0000166">
    <property type="term" value="F:nucleotide binding"/>
    <property type="evidence" value="ECO:0007669"/>
    <property type="project" value="InterPro"/>
</dbReference>
<dbReference type="InterPro" id="IPR000683">
    <property type="entry name" value="Gfo/Idh/MocA-like_OxRdtase_N"/>
</dbReference>
<dbReference type="InterPro" id="IPR036291">
    <property type="entry name" value="NAD(P)-bd_dom_sf"/>
</dbReference>
<dbReference type="EMBL" id="CANTFM010000339">
    <property type="protein sequence ID" value="CAI5718920.1"/>
    <property type="molecule type" value="Genomic_DNA"/>
</dbReference>
<feature type="domain" description="Gfo/Idh/MocA-like oxidoreductase N-terminal" evidence="6">
    <location>
        <begin position="8"/>
        <end position="126"/>
    </location>
</feature>
<name>A0AAV0TBM0_9STRA</name>
<evidence type="ECO:0000313" key="9">
    <source>
        <dbReference type="Proteomes" id="UP001162029"/>
    </source>
</evidence>
<feature type="domain" description="GFO/IDH/MocA-like oxidoreductase" evidence="7">
    <location>
        <begin position="137"/>
        <end position="250"/>
    </location>
</feature>
<keyword evidence="2" id="KW-0560">Oxidoreductase</keyword>
<protein>
    <recommendedName>
        <fullName evidence="3">D-xylose 1-dehydrogenase (NADP(+), D-xylono-1,5-lactone-forming)</fullName>
        <ecNumber evidence="3">1.1.1.179</ecNumber>
    </recommendedName>
    <alternativeName>
        <fullName evidence="4">D-xylose-NADP dehydrogenase</fullName>
    </alternativeName>
</protein>
<dbReference type="PANTHER" id="PTHR22604">
    <property type="entry name" value="OXIDOREDUCTASES"/>
    <property type="match status" value="1"/>
</dbReference>
<dbReference type="InterPro" id="IPR050984">
    <property type="entry name" value="Gfo/Idh/MocA_domain"/>
</dbReference>
<comment type="catalytic activity">
    <reaction evidence="5">
        <text>D-xylose + NADP(+) = D-xylono-1,5-lactone + NADPH + H(+)</text>
        <dbReference type="Rhea" id="RHEA:22000"/>
        <dbReference type="ChEBI" id="CHEBI:15378"/>
        <dbReference type="ChEBI" id="CHEBI:15867"/>
        <dbReference type="ChEBI" id="CHEBI:53455"/>
        <dbReference type="ChEBI" id="CHEBI:57783"/>
        <dbReference type="ChEBI" id="CHEBI:58349"/>
        <dbReference type="EC" id="1.1.1.179"/>
    </reaction>
</comment>
<organism evidence="8 9">
    <name type="scientific">Peronospora destructor</name>
    <dbReference type="NCBI Taxonomy" id="86335"/>
    <lineage>
        <taxon>Eukaryota</taxon>
        <taxon>Sar</taxon>
        <taxon>Stramenopiles</taxon>
        <taxon>Oomycota</taxon>
        <taxon>Peronosporomycetes</taxon>
        <taxon>Peronosporales</taxon>
        <taxon>Peronosporaceae</taxon>
        <taxon>Peronospora</taxon>
    </lineage>
</organism>
<dbReference type="InterPro" id="IPR055170">
    <property type="entry name" value="GFO_IDH_MocA-like_dom"/>
</dbReference>
<sequence length="348" mass="38499">MSSIPVPLRWGFLGCGRISADFVSALKSLDNMTFQACAARSLLSAEAFAKSHEIAKAYDSYEALVSDTQVDIVYIGTLHPWHYEHTVLALTHGKHVLVEKPMAMNVTQASAAIALAREKKLFLMEGMWTRFFPAICHVRQLLADGVIGNVHHLHAAFGVQFDTDNARMWHNELGGGGLFDIGIYPLAFATMVFGGQPEKITSAGKLNDGGIDIYNSVTLEYTDSRFATIEYTMLATLDETVTITGSKGRIYLPASAHTATEVIVIKYLEDESQKETKLLFPWPTPAPGAKFNYPGSEGFRYEAEAIVKAIQNKQLEVEEYPLDESLHIMTIMEKVRKDVGLVYLADSK</sequence>
<dbReference type="AlphaFoldDB" id="A0AAV0TBM0"/>
<dbReference type="Gene3D" id="3.30.360.10">
    <property type="entry name" value="Dihydrodipicolinate Reductase, domain 2"/>
    <property type="match status" value="1"/>
</dbReference>
<dbReference type="PANTHER" id="PTHR22604:SF105">
    <property type="entry name" value="TRANS-1,2-DIHYDROBENZENE-1,2-DIOL DEHYDROGENASE"/>
    <property type="match status" value="1"/>
</dbReference>
<dbReference type="EC" id="1.1.1.179" evidence="3"/>
<evidence type="ECO:0000256" key="3">
    <source>
        <dbReference type="ARBA" id="ARBA00038984"/>
    </source>
</evidence>
<comment type="caution">
    <text evidence="8">The sequence shown here is derived from an EMBL/GenBank/DDBJ whole genome shotgun (WGS) entry which is preliminary data.</text>
</comment>
<proteinExistence type="inferred from homology"/>
<dbReference type="Pfam" id="PF01408">
    <property type="entry name" value="GFO_IDH_MocA"/>
    <property type="match status" value="1"/>
</dbReference>